<dbReference type="OrthoDB" id="17346at2759"/>
<proteinExistence type="inferred from homology"/>
<dbReference type="Pfam" id="PF19533">
    <property type="entry name" value="Rab3-GAP_cat_C"/>
    <property type="match status" value="1"/>
</dbReference>
<keyword evidence="7" id="KW-0963">Cytoplasm</keyword>
<dbReference type="GO" id="GO:0005096">
    <property type="term" value="F:GTPase activator activity"/>
    <property type="evidence" value="ECO:0007669"/>
    <property type="project" value="UniProtKB-KW"/>
</dbReference>
<dbReference type="PANTHER" id="PTHR21422:SF9">
    <property type="entry name" value="RAB3 GTPASE-ACTIVATING PROTEIN CATALYTIC SUBUNIT"/>
    <property type="match status" value="1"/>
</dbReference>
<feature type="domain" description="Rab3GAP catalytic subunit conserved" evidence="11">
    <location>
        <begin position="152"/>
        <end position="313"/>
    </location>
</feature>
<name>A0A1X7UDY3_AMPQE</name>
<evidence type="ECO:0000259" key="12">
    <source>
        <dbReference type="Pfam" id="PF19533"/>
    </source>
</evidence>
<evidence type="ECO:0000256" key="4">
    <source>
        <dbReference type="ARBA" id="ARBA00008856"/>
    </source>
</evidence>
<accession>A0A1X7UDY3</accession>
<evidence type="ECO:0000256" key="3">
    <source>
        <dbReference type="ARBA" id="ARBA00004496"/>
    </source>
</evidence>
<organism evidence="13">
    <name type="scientific">Amphimedon queenslandica</name>
    <name type="common">Sponge</name>
    <dbReference type="NCBI Taxonomy" id="400682"/>
    <lineage>
        <taxon>Eukaryota</taxon>
        <taxon>Metazoa</taxon>
        <taxon>Porifera</taxon>
        <taxon>Demospongiae</taxon>
        <taxon>Heteroscleromorpha</taxon>
        <taxon>Haplosclerida</taxon>
        <taxon>Niphatidae</taxon>
        <taxon>Amphimedon</taxon>
    </lineage>
</organism>
<dbReference type="STRING" id="400682.A0A1X7UDY3"/>
<keyword evidence="6" id="KW-0343">GTPase activation</keyword>
<feature type="compositionally biased region" description="Acidic residues" evidence="10">
    <location>
        <begin position="244"/>
        <end position="254"/>
    </location>
</feature>
<evidence type="ECO:0000256" key="9">
    <source>
        <dbReference type="ARBA" id="ARBA00023034"/>
    </source>
</evidence>
<dbReference type="EnsemblMetazoa" id="Aqu2.1.25701_001">
    <property type="protein sequence ID" value="Aqu2.1.25701_001"/>
    <property type="gene ID" value="Aqu2.1.25701"/>
</dbReference>
<evidence type="ECO:0000313" key="13">
    <source>
        <dbReference type="EnsemblMetazoa" id="Aqu2.1.25701_001"/>
    </source>
</evidence>
<evidence type="ECO:0000256" key="5">
    <source>
        <dbReference type="ARBA" id="ARBA00015817"/>
    </source>
</evidence>
<dbReference type="Pfam" id="PF13890">
    <property type="entry name" value="Rab3-GTPase_cat"/>
    <property type="match status" value="1"/>
</dbReference>
<dbReference type="PANTHER" id="PTHR21422">
    <property type="entry name" value="RAB3 GTPASE-ACTIVATING PROTEIN CATALYTIC SUBUNIT"/>
    <property type="match status" value="1"/>
</dbReference>
<dbReference type="GO" id="GO:0005783">
    <property type="term" value="C:endoplasmic reticulum"/>
    <property type="evidence" value="ECO:0007669"/>
    <property type="project" value="UniProtKB-SubCell"/>
</dbReference>
<feature type="compositionally biased region" description="Basic and acidic residues" evidence="10">
    <location>
        <begin position="85"/>
        <end position="94"/>
    </location>
</feature>
<evidence type="ECO:0000256" key="1">
    <source>
        <dbReference type="ARBA" id="ARBA00004222"/>
    </source>
</evidence>
<dbReference type="eggNOG" id="KOG2390">
    <property type="taxonomic scope" value="Eukaryota"/>
</dbReference>
<feature type="domain" description="Rab3GAP catalytic subunit C-terminal" evidence="12">
    <location>
        <begin position="325"/>
        <end position="526"/>
    </location>
</feature>
<evidence type="ECO:0000256" key="8">
    <source>
        <dbReference type="ARBA" id="ARBA00022824"/>
    </source>
</evidence>
<evidence type="ECO:0000256" key="2">
    <source>
        <dbReference type="ARBA" id="ARBA00004240"/>
    </source>
</evidence>
<sequence length="530" mass="59115">MSDETDDELFEITDFTNASPWESFVSTIEDILQQWGLTASTYSRIQRQTSSEQQPLPQTPPSSTGYHKSTSSDSDEEFFEAQDTFEEHHKEDLRSSSVSSLDSKTKKLDLEPLVNIDPLSLFASESEDTDLFTGRGGGGGGKGRGEGVPIRIGALKPFKGLTLLKSNEQLYVPETQEQTPLTEDMLWEQQSVLSKLGTSEEAAQVRAKMQSMSLLSDMQAFKAANPGCVLEDFIRWYSPRDWIDSNDDDDDDEKSSDGLKPKENDPKGRLSIRMRQAGNMWVETWDNASPIPAYKQKRLFDDTKEAEKVLHWLSALKPAELVLMVLPCLVHSAVLHLKKELEEMALPSAWGYINDAINITKTIQWISLDSLPIYQECFGLLEKTEHDIATAASLHAKLKQGLDINTDSVKRTAAEDKELMASIQILVEEPELVLQDPVTSVTGLAFQGLLKTQIAFQSLDEVSPSRHSRQHQTKFTGAALPKATAREFILRTVSPQPSLLSSPAPQRMFCFLTKDETRVAGAFTQDVLIV</sequence>
<dbReference type="AlphaFoldDB" id="A0A1X7UDY3"/>
<dbReference type="InterPro" id="IPR045700">
    <property type="entry name" value="Rab3GAP1"/>
</dbReference>
<reference evidence="13" key="1">
    <citation type="submission" date="2017-05" db="UniProtKB">
        <authorList>
            <consortium name="EnsemblMetazoa"/>
        </authorList>
    </citation>
    <scope>IDENTIFICATION</scope>
</reference>
<dbReference type="InterPro" id="IPR045698">
    <property type="entry name" value="Rab3GAP1_C"/>
</dbReference>
<comment type="similarity">
    <text evidence="4">Belongs to the Rab3-GAP catalytic subunit family.</text>
</comment>
<feature type="compositionally biased region" description="Basic and acidic residues" evidence="10">
    <location>
        <begin position="255"/>
        <end position="267"/>
    </location>
</feature>
<dbReference type="InterPro" id="IPR026147">
    <property type="entry name" value="Rab3GAP1_conserved"/>
</dbReference>
<evidence type="ECO:0000256" key="6">
    <source>
        <dbReference type="ARBA" id="ARBA00022468"/>
    </source>
</evidence>
<feature type="region of interest" description="Disordered" evidence="10">
    <location>
        <begin position="244"/>
        <end position="267"/>
    </location>
</feature>
<comment type="subcellular location">
    <subcellularLocation>
        <location evidence="3">Cytoplasm</location>
    </subcellularLocation>
    <subcellularLocation>
        <location evidence="2">Endoplasmic reticulum</location>
    </subcellularLocation>
    <subcellularLocation>
        <location evidence="1">Golgi apparatus</location>
        <location evidence="1">cis-Golgi network</location>
    </subcellularLocation>
</comment>
<dbReference type="InParanoid" id="A0A1X7UDY3"/>
<evidence type="ECO:0000256" key="7">
    <source>
        <dbReference type="ARBA" id="ARBA00022490"/>
    </source>
</evidence>
<protein>
    <recommendedName>
        <fullName evidence="5">Rab3 GTPase-activating protein catalytic subunit</fullName>
    </recommendedName>
</protein>
<feature type="region of interest" description="Disordered" evidence="10">
    <location>
        <begin position="44"/>
        <end position="101"/>
    </location>
</feature>
<keyword evidence="9" id="KW-0333">Golgi apparatus</keyword>
<evidence type="ECO:0000259" key="11">
    <source>
        <dbReference type="Pfam" id="PF13890"/>
    </source>
</evidence>
<dbReference type="GO" id="GO:0005794">
    <property type="term" value="C:Golgi apparatus"/>
    <property type="evidence" value="ECO:0007669"/>
    <property type="project" value="UniProtKB-SubCell"/>
</dbReference>
<evidence type="ECO:0000256" key="10">
    <source>
        <dbReference type="SAM" id="MobiDB-lite"/>
    </source>
</evidence>
<feature type="compositionally biased region" description="Low complexity" evidence="10">
    <location>
        <begin position="48"/>
        <end position="64"/>
    </location>
</feature>
<keyword evidence="8" id="KW-0256">Endoplasmic reticulum</keyword>
<feature type="compositionally biased region" description="Acidic residues" evidence="10">
    <location>
        <begin position="73"/>
        <end position="84"/>
    </location>
</feature>